<dbReference type="AlphaFoldDB" id="A0A444ZDS0"/>
<protein>
    <submittedName>
        <fullName evidence="2">Uncharacterized protein</fullName>
    </submittedName>
</protein>
<evidence type="ECO:0000256" key="1">
    <source>
        <dbReference type="SAM" id="MobiDB-lite"/>
    </source>
</evidence>
<name>A0A444ZDS0_ARAHY</name>
<keyword evidence="3" id="KW-1185">Reference proteome</keyword>
<dbReference type="Proteomes" id="UP000289738">
    <property type="component" value="Chromosome B04"/>
</dbReference>
<feature type="compositionally biased region" description="Basic and acidic residues" evidence="1">
    <location>
        <begin position="56"/>
        <end position="65"/>
    </location>
</feature>
<gene>
    <name evidence="2" type="ORF">Ahy_B04g069877</name>
</gene>
<feature type="compositionally biased region" description="Basic residues" evidence="1">
    <location>
        <begin position="66"/>
        <end position="76"/>
    </location>
</feature>
<reference evidence="2 3" key="1">
    <citation type="submission" date="2019-01" db="EMBL/GenBank/DDBJ databases">
        <title>Sequencing of cultivated peanut Arachis hypogaea provides insights into genome evolution and oil improvement.</title>
        <authorList>
            <person name="Chen X."/>
        </authorList>
    </citation>
    <scope>NUCLEOTIDE SEQUENCE [LARGE SCALE GENOMIC DNA]</scope>
    <source>
        <strain evidence="3">cv. Fuhuasheng</strain>
        <tissue evidence="2">Leaves</tissue>
    </source>
</reference>
<dbReference type="EMBL" id="SDMP01000014">
    <property type="protein sequence ID" value="RYR12336.1"/>
    <property type="molecule type" value="Genomic_DNA"/>
</dbReference>
<accession>A0A444ZDS0</accession>
<organism evidence="2 3">
    <name type="scientific">Arachis hypogaea</name>
    <name type="common">Peanut</name>
    <dbReference type="NCBI Taxonomy" id="3818"/>
    <lineage>
        <taxon>Eukaryota</taxon>
        <taxon>Viridiplantae</taxon>
        <taxon>Streptophyta</taxon>
        <taxon>Embryophyta</taxon>
        <taxon>Tracheophyta</taxon>
        <taxon>Spermatophyta</taxon>
        <taxon>Magnoliopsida</taxon>
        <taxon>eudicotyledons</taxon>
        <taxon>Gunneridae</taxon>
        <taxon>Pentapetalae</taxon>
        <taxon>rosids</taxon>
        <taxon>fabids</taxon>
        <taxon>Fabales</taxon>
        <taxon>Fabaceae</taxon>
        <taxon>Papilionoideae</taxon>
        <taxon>50 kb inversion clade</taxon>
        <taxon>dalbergioids sensu lato</taxon>
        <taxon>Dalbergieae</taxon>
        <taxon>Pterocarpus clade</taxon>
        <taxon>Arachis</taxon>
    </lineage>
</organism>
<feature type="region of interest" description="Disordered" evidence="1">
    <location>
        <begin position="1"/>
        <end position="84"/>
    </location>
</feature>
<evidence type="ECO:0000313" key="2">
    <source>
        <dbReference type="EMBL" id="RYR12336.1"/>
    </source>
</evidence>
<evidence type="ECO:0000313" key="3">
    <source>
        <dbReference type="Proteomes" id="UP000289738"/>
    </source>
</evidence>
<comment type="caution">
    <text evidence="2">The sequence shown here is derived from an EMBL/GenBank/DDBJ whole genome shotgun (WGS) entry which is preliminary data.</text>
</comment>
<proteinExistence type="predicted"/>
<sequence>MTRKDKAAMRIETTQSSSIAESRRVAALQSKRPARESLLRNQYDDEGSTRRRQRQAWHDGSEPRRPERHSRRRPGAKKAEANKH</sequence>